<accession>A0A0D5XTS8</accession>
<dbReference type="KEGG" id="pcz:PCL1606_10380"/>
<evidence type="ECO:0000313" key="3">
    <source>
        <dbReference type="Proteomes" id="UP000032748"/>
    </source>
</evidence>
<sequence>MIRSVLCSLRDFSRLPLLLQAAWLSLALGLFFLVLYLWVFNLVDYGLDGASVESLTGKVLYVDRGGVLVEDADSGEYTRLKAIRGISYLNADADRLLGHTVTFTHLRDALLTCTLDDQPLCNAQCASAMECLDSRRERESPSGMLGMAFSSSLVCFGLHWARRRRAVPRAGIF</sequence>
<evidence type="ECO:0000256" key="1">
    <source>
        <dbReference type="SAM" id="Phobius"/>
    </source>
</evidence>
<keyword evidence="1" id="KW-0812">Transmembrane</keyword>
<dbReference type="EMBL" id="CP011110">
    <property type="protein sequence ID" value="AKA22493.1"/>
    <property type="molecule type" value="Genomic_DNA"/>
</dbReference>
<dbReference type="PATRIC" id="fig|587753.10.peg.1031"/>
<evidence type="ECO:0000313" key="2">
    <source>
        <dbReference type="EMBL" id="AKA22493.1"/>
    </source>
</evidence>
<proteinExistence type="predicted"/>
<name>A0A0D5XTS8_9PSED</name>
<dbReference type="AlphaFoldDB" id="A0A0D5XTS8"/>
<feature type="transmembrane region" description="Helical" evidence="1">
    <location>
        <begin position="142"/>
        <end position="161"/>
    </location>
</feature>
<keyword evidence="1" id="KW-1133">Transmembrane helix</keyword>
<dbReference type="RefSeq" id="WP_227698260.1">
    <property type="nucleotide sequence ID" value="NZ_CP011110.1"/>
</dbReference>
<dbReference type="Proteomes" id="UP000032748">
    <property type="component" value="Chromosome"/>
</dbReference>
<keyword evidence="1" id="KW-0472">Membrane</keyword>
<organism evidence="2 3">
    <name type="scientific">Pseudomonas chlororaphis</name>
    <dbReference type="NCBI Taxonomy" id="587753"/>
    <lineage>
        <taxon>Bacteria</taxon>
        <taxon>Pseudomonadati</taxon>
        <taxon>Pseudomonadota</taxon>
        <taxon>Gammaproteobacteria</taxon>
        <taxon>Pseudomonadales</taxon>
        <taxon>Pseudomonadaceae</taxon>
        <taxon>Pseudomonas</taxon>
    </lineage>
</organism>
<gene>
    <name evidence="2" type="ORF">PCL1606_10380</name>
</gene>
<reference evidence="2 3" key="1">
    <citation type="journal article" date="2015" name="Mol. Plant Microbe Interact.">
        <title>Comparative Genomic Analysis of Pseudomonas chlororaphis PCL1606 Reveals New Insight into Antifungal Compounds Involved in Biocontrol.</title>
        <authorList>
            <person name="Calderon C.E."/>
            <person name="Ramos C."/>
            <person name="de Vicente A."/>
            <person name="Cazorla F.M."/>
        </authorList>
    </citation>
    <scope>NUCLEOTIDE SEQUENCE [LARGE SCALE GENOMIC DNA]</scope>
    <source>
        <strain evidence="2 3">PCL1606</strain>
    </source>
</reference>
<protein>
    <submittedName>
        <fullName evidence="2">Uncharacterized protein</fullName>
    </submittedName>
</protein>
<feature type="transmembrane region" description="Helical" evidence="1">
    <location>
        <begin position="21"/>
        <end position="39"/>
    </location>
</feature>